<dbReference type="Proteomes" id="UP001476798">
    <property type="component" value="Unassembled WGS sequence"/>
</dbReference>
<feature type="compositionally biased region" description="Low complexity" evidence="1">
    <location>
        <begin position="438"/>
        <end position="447"/>
    </location>
</feature>
<reference evidence="3 4" key="1">
    <citation type="submission" date="2021-06" db="EMBL/GenBank/DDBJ databases">
        <authorList>
            <person name="Palmer J.M."/>
        </authorList>
    </citation>
    <scope>NUCLEOTIDE SEQUENCE [LARGE SCALE GENOMIC DNA]</scope>
    <source>
        <strain evidence="3 4">GA_2019</strain>
        <tissue evidence="3">Muscle</tissue>
    </source>
</reference>
<feature type="region of interest" description="Disordered" evidence="1">
    <location>
        <begin position="274"/>
        <end position="337"/>
    </location>
</feature>
<evidence type="ECO:0000313" key="3">
    <source>
        <dbReference type="EMBL" id="MEQ2158881.1"/>
    </source>
</evidence>
<feature type="compositionally biased region" description="Low complexity" evidence="1">
    <location>
        <begin position="320"/>
        <end position="332"/>
    </location>
</feature>
<organism evidence="3 4">
    <name type="scientific">Goodea atripinnis</name>
    <dbReference type="NCBI Taxonomy" id="208336"/>
    <lineage>
        <taxon>Eukaryota</taxon>
        <taxon>Metazoa</taxon>
        <taxon>Chordata</taxon>
        <taxon>Craniata</taxon>
        <taxon>Vertebrata</taxon>
        <taxon>Euteleostomi</taxon>
        <taxon>Actinopterygii</taxon>
        <taxon>Neopterygii</taxon>
        <taxon>Teleostei</taxon>
        <taxon>Neoteleostei</taxon>
        <taxon>Acanthomorphata</taxon>
        <taxon>Ovalentaria</taxon>
        <taxon>Atherinomorphae</taxon>
        <taxon>Cyprinodontiformes</taxon>
        <taxon>Goodeidae</taxon>
        <taxon>Goodea</taxon>
    </lineage>
</organism>
<name>A0ABV0MIF3_9TELE</name>
<gene>
    <name evidence="3" type="ORF">GOODEAATRI_016764</name>
</gene>
<feature type="domain" description="Sec7/BIG1-like C-terminal" evidence="2">
    <location>
        <begin position="93"/>
        <end position="239"/>
    </location>
</feature>
<feature type="domain" description="Sec7/BIG1-like C-terminal" evidence="2">
    <location>
        <begin position="451"/>
        <end position="509"/>
    </location>
</feature>
<dbReference type="Pfam" id="PF20252">
    <property type="entry name" value="BIG2_C"/>
    <property type="match status" value="2"/>
</dbReference>
<feature type="compositionally biased region" description="Low complexity" evidence="1">
    <location>
        <begin position="408"/>
        <end position="420"/>
    </location>
</feature>
<accession>A0ABV0MIF3</accession>
<evidence type="ECO:0000313" key="4">
    <source>
        <dbReference type="Proteomes" id="UP001476798"/>
    </source>
</evidence>
<dbReference type="InterPro" id="IPR046455">
    <property type="entry name" value="Sec7/BIG1-like_C"/>
</dbReference>
<sequence length="520" mass="57327">GSDSFSGDACEVKVAAPSHSPSAEAEYWRIKAMAQQVFMLDTQCSPKTPNNKDGFEHAQSCVLIIELPADQQSNGHAQKRWTPVLLQNLYDILLEEFIKQPDGNERVTPVTSDPSRPTAGFLRYISMTNLAIILDLLLDSYRTARDFDTRPGLKYLLMKVSGVCGAANLYRQSAMSFNLYFQALLCATLSQAESMTSQQAPVPSLSVQPLGGADWAWLVKRLYKVCMDLCNSYIQMHRDLESTLEETALLRGGGGAGGGDHVFLLPLFQSETSTPTSAGGFSARGTPSEEGGTRYQGVDLSSLPHHFQTGAERRDSVFTGSSVGGVPSSAAPGRRKEWWENAGNKLYTIATDKTISKLMTEYKRRKQPQQQPQVQQTHINLFMKEQGRAAPGGAVEADRRGPVELQRPQQLVDQQVPPLRHSVSAGPEVLRQEKRPRSGSTTSSHSISVRDSEAQIQAWTNMVLTLLNQVLLLSDSTFLALQPALYPCLSQLSCHVTNARVRQALRDWLGRVGRLYDIVM</sequence>
<dbReference type="EMBL" id="JAHRIO010001316">
    <property type="protein sequence ID" value="MEQ2158881.1"/>
    <property type="molecule type" value="Genomic_DNA"/>
</dbReference>
<keyword evidence="4" id="KW-1185">Reference proteome</keyword>
<protein>
    <recommendedName>
        <fullName evidence="2">Sec7/BIG1-like C-terminal domain-containing protein</fullName>
    </recommendedName>
</protein>
<feature type="non-terminal residue" evidence="3">
    <location>
        <position position="1"/>
    </location>
</feature>
<comment type="caution">
    <text evidence="3">The sequence shown here is derived from an EMBL/GenBank/DDBJ whole genome shotgun (WGS) entry which is preliminary data.</text>
</comment>
<feature type="region of interest" description="Disordered" evidence="1">
    <location>
        <begin position="408"/>
        <end position="447"/>
    </location>
</feature>
<proteinExistence type="predicted"/>
<evidence type="ECO:0000259" key="2">
    <source>
        <dbReference type="Pfam" id="PF20252"/>
    </source>
</evidence>
<evidence type="ECO:0000256" key="1">
    <source>
        <dbReference type="SAM" id="MobiDB-lite"/>
    </source>
</evidence>